<dbReference type="PANTHER" id="PTHR22990:SF15">
    <property type="entry name" value="F-BOX ONLY PROTEIN 10"/>
    <property type="match status" value="1"/>
</dbReference>
<dbReference type="InterPro" id="IPR011050">
    <property type="entry name" value="Pectin_lyase_fold/virulence"/>
</dbReference>
<accession>A0A1H6FIP0</accession>
<feature type="chain" id="PRO_5014660551" evidence="4">
    <location>
        <begin position="20"/>
        <end position="425"/>
    </location>
</feature>
<name>A0A1H6FIP0_9GAMM</name>
<protein>
    <submittedName>
        <fullName evidence="6">Periplasmic copper-binding protein (NosD)</fullName>
    </submittedName>
</protein>
<dbReference type="Proteomes" id="UP000236724">
    <property type="component" value="Unassembled WGS sequence"/>
</dbReference>
<dbReference type="InterPro" id="IPR007742">
    <property type="entry name" value="NosD_dom"/>
</dbReference>
<evidence type="ECO:0000313" key="6">
    <source>
        <dbReference type="EMBL" id="SEH08986.1"/>
    </source>
</evidence>
<dbReference type="EMBL" id="FMSV02000557">
    <property type="protein sequence ID" value="SEH08986.1"/>
    <property type="molecule type" value="Genomic_DNA"/>
</dbReference>
<dbReference type="OrthoDB" id="9767990at2"/>
<comment type="pathway">
    <text evidence="1">Protein modification; protein ubiquitination.</text>
</comment>
<dbReference type="Pfam" id="PF05048">
    <property type="entry name" value="NosD"/>
    <property type="match status" value="1"/>
</dbReference>
<keyword evidence="2" id="KW-0677">Repeat</keyword>
<evidence type="ECO:0000256" key="3">
    <source>
        <dbReference type="ARBA" id="ARBA00022786"/>
    </source>
</evidence>
<dbReference type="InterPro" id="IPR022441">
    <property type="entry name" value="Para_beta_helix_rpt-2"/>
</dbReference>
<dbReference type="InterPro" id="IPR051550">
    <property type="entry name" value="SCF-Subunits/Alg-Epimerases"/>
</dbReference>
<dbReference type="NCBIfam" id="TIGR04247">
    <property type="entry name" value="NosD_copper_fam"/>
    <property type="match status" value="1"/>
</dbReference>
<organism evidence="6 7">
    <name type="scientific">Candidatus Venteria ishoeyi</name>
    <dbReference type="NCBI Taxonomy" id="1899563"/>
    <lineage>
        <taxon>Bacteria</taxon>
        <taxon>Pseudomonadati</taxon>
        <taxon>Pseudomonadota</taxon>
        <taxon>Gammaproteobacteria</taxon>
        <taxon>Thiotrichales</taxon>
        <taxon>Thiotrichaceae</taxon>
        <taxon>Venteria</taxon>
    </lineage>
</organism>
<reference evidence="6 7" key="1">
    <citation type="submission" date="2016-10" db="EMBL/GenBank/DDBJ databases">
        <authorList>
            <person name="de Groot N.N."/>
        </authorList>
    </citation>
    <scope>NUCLEOTIDE SEQUENCE [LARGE SCALE GENOMIC DNA]</scope>
    <source>
        <strain evidence="6">MBHS1</strain>
    </source>
</reference>
<evidence type="ECO:0000256" key="2">
    <source>
        <dbReference type="ARBA" id="ARBA00022737"/>
    </source>
</evidence>
<sequence>MQRIFILWGLCLLTTAANAAYPSLQPLIEKAEPNSTLLIPPGTYAGPVMLDFPITLDGQNQVIIDGGGEESVIYIDTDGAQVRNLHLTNSGDSHNDLDSCVQVRGNFNIIKDNILDNCLFGVDLQQSNSNIVRRNKISSLDVELGLRGDAVRLWYSKNNKITHNEITDSRDTVVWYSEGNQITHNSATRGRYSLHFMYSRYNLVEHNNYYNNAVGIFLMYSDDVVVRHNSISHAAGVTGMGIGFKESSNVTVAHNKLLYNAVGIYLDVSPYQPDTINQIHHNKIAYNGIAIQFHNDWTGNVLKKNVFQGNLLQVSVHGAFTAKRNVWQGNYWDDYQGFDRDQDGIGDTPYELYAYADRIWMDKPHAQFFKGSPVLEVLDFLERLAPFTEPALVLRDSKPVMQLNTIKDDDVDNKAKLTAKGIEGQ</sequence>
<gene>
    <name evidence="6" type="ORF">MBHS_04879</name>
</gene>
<keyword evidence="4" id="KW-0732">Signal</keyword>
<keyword evidence="3" id="KW-0833">Ubl conjugation pathway</keyword>
<proteinExistence type="predicted"/>
<feature type="signal peptide" evidence="4">
    <location>
        <begin position="1"/>
        <end position="19"/>
    </location>
</feature>
<dbReference type="InterPro" id="IPR006626">
    <property type="entry name" value="PbH1"/>
</dbReference>
<evidence type="ECO:0000259" key="5">
    <source>
        <dbReference type="Pfam" id="PF05048"/>
    </source>
</evidence>
<dbReference type="InterPro" id="IPR026464">
    <property type="entry name" value="NosD_copper_fam"/>
</dbReference>
<feature type="domain" description="Periplasmic copper-binding protein NosD beta helix" evidence="5">
    <location>
        <begin position="147"/>
        <end position="337"/>
    </location>
</feature>
<evidence type="ECO:0000313" key="7">
    <source>
        <dbReference type="Proteomes" id="UP000236724"/>
    </source>
</evidence>
<dbReference type="RefSeq" id="WP_103922481.1">
    <property type="nucleotide sequence ID" value="NZ_FMSV02000557.1"/>
</dbReference>
<dbReference type="InterPro" id="IPR012334">
    <property type="entry name" value="Pectin_lyas_fold"/>
</dbReference>
<dbReference type="SUPFAM" id="SSF51126">
    <property type="entry name" value="Pectin lyase-like"/>
    <property type="match status" value="1"/>
</dbReference>
<dbReference type="PANTHER" id="PTHR22990">
    <property type="entry name" value="F-BOX ONLY PROTEIN"/>
    <property type="match status" value="1"/>
</dbReference>
<keyword evidence="7" id="KW-1185">Reference proteome</keyword>
<dbReference type="NCBIfam" id="TIGR03804">
    <property type="entry name" value="para_beta_helix"/>
    <property type="match status" value="1"/>
</dbReference>
<evidence type="ECO:0000256" key="4">
    <source>
        <dbReference type="SAM" id="SignalP"/>
    </source>
</evidence>
<dbReference type="Gene3D" id="2.160.20.10">
    <property type="entry name" value="Single-stranded right-handed beta-helix, Pectin lyase-like"/>
    <property type="match status" value="1"/>
</dbReference>
<dbReference type="AlphaFoldDB" id="A0A1H6FIP0"/>
<evidence type="ECO:0000256" key="1">
    <source>
        <dbReference type="ARBA" id="ARBA00004906"/>
    </source>
</evidence>
<dbReference type="SMART" id="SM00710">
    <property type="entry name" value="PbH1"/>
    <property type="match status" value="8"/>
</dbReference>